<reference evidence="2 4" key="1">
    <citation type="submission" date="2015-08" db="EMBL/GenBank/DDBJ databases">
        <title>Genome of Paenibacillus jilunlii.</title>
        <authorList>
            <person name="Sant'Anna F.H."/>
            <person name="Ambrosini A."/>
            <person name="Souza R."/>
            <person name="Bach E."/>
            <person name="Fernandes G."/>
            <person name="Balsanelli E."/>
            <person name="Baura V.A."/>
            <person name="Pedrosa F.O."/>
            <person name="Souza E.M."/>
            <person name="Passaglia L."/>
        </authorList>
    </citation>
    <scope>NUCLEOTIDE SEQUENCE [LARGE SCALE GENOMIC DNA]</scope>
    <source>
        <strain evidence="2 4">DSM 23019</strain>
    </source>
</reference>
<organism evidence="3 5">
    <name type="scientific">Paenibacillus jilunlii</name>
    <dbReference type="NCBI Taxonomy" id="682956"/>
    <lineage>
        <taxon>Bacteria</taxon>
        <taxon>Bacillati</taxon>
        <taxon>Bacillota</taxon>
        <taxon>Bacilli</taxon>
        <taxon>Bacillales</taxon>
        <taxon>Paenibacillaceae</taxon>
        <taxon>Paenibacillus</taxon>
    </lineage>
</organism>
<evidence type="ECO:0000313" key="3">
    <source>
        <dbReference type="EMBL" id="SDM72910.1"/>
    </source>
</evidence>
<evidence type="ECO:0000313" key="4">
    <source>
        <dbReference type="Proteomes" id="UP000070252"/>
    </source>
</evidence>
<dbReference type="SUPFAM" id="SSF54631">
    <property type="entry name" value="CBS-domain pair"/>
    <property type="match status" value="1"/>
</dbReference>
<keyword evidence="4" id="KW-1185">Reference proteome</keyword>
<evidence type="ECO:0000313" key="2">
    <source>
        <dbReference type="EMBL" id="KWX75838.1"/>
    </source>
</evidence>
<dbReference type="Proteomes" id="UP000070252">
    <property type="component" value="Unassembled WGS sequence"/>
</dbReference>
<dbReference type="Proteomes" id="UP000182783">
    <property type="component" value="Unassembled WGS sequence"/>
</dbReference>
<feature type="domain" description="CBS" evidence="1">
    <location>
        <begin position="77"/>
        <end position="133"/>
    </location>
</feature>
<dbReference type="EMBL" id="FNGM01000017">
    <property type="protein sequence ID" value="SDM72910.1"/>
    <property type="molecule type" value="Genomic_DNA"/>
</dbReference>
<sequence length="135" mass="15093">MSIIASNPLSALLRIAPTVPAAHTCRETLRVLFQHPEAKCLVVCHPDHTPAGLLMCERFFLKVTGHSGMELFYREPVTRLMNRKPLTVDIFTPPEHVLTSALERPEAMKNDCIIVTEEGAFAGVVYVSDLTREQH</sequence>
<dbReference type="AlphaFoldDB" id="A0A1G9VLD2"/>
<name>A0A1G9VLD2_9BACL</name>
<dbReference type="OrthoDB" id="9816519at2"/>
<proteinExistence type="predicted"/>
<protein>
    <recommendedName>
        <fullName evidence="1">CBS domain-containing protein</fullName>
    </recommendedName>
</protein>
<evidence type="ECO:0000259" key="1">
    <source>
        <dbReference type="Pfam" id="PF00571"/>
    </source>
</evidence>
<accession>A0A1G9VLD2</accession>
<dbReference type="Pfam" id="PF00571">
    <property type="entry name" value="CBS"/>
    <property type="match status" value="1"/>
</dbReference>
<reference evidence="3 5" key="2">
    <citation type="submission" date="2016-10" db="EMBL/GenBank/DDBJ databases">
        <authorList>
            <person name="de Groot N.N."/>
        </authorList>
    </citation>
    <scope>NUCLEOTIDE SEQUENCE [LARGE SCALE GENOMIC DNA]</scope>
    <source>
        <strain evidence="3 5">CGMCC 1.10239</strain>
    </source>
</reference>
<dbReference type="RefSeq" id="WP_062523039.1">
    <property type="nucleotide sequence ID" value="NZ_CP048429.1"/>
</dbReference>
<dbReference type="InterPro" id="IPR046342">
    <property type="entry name" value="CBS_dom_sf"/>
</dbReference>
<dbReference type="EMBL" id="LIPY01000109">
    <property type="protein sequence ID" value="KWX75838.1"/>
    <property type="molecule type" value="Genomic_DNA"/>
</dbReference>
<dbReference type="InterPro" id="IPR000644">
    <property type="entry name" value="CBS_dom"/>
</dbReference>
<evidence type="ECO:0000313" key="5">
    <source>
        <dbReference type="Proteomes" id="UP000182783"/>
    </source>
</evidence>
<dbReference type="Gene3D" id="3.10.580.10">
    <property type="entry name" value="CBS-domain"/>
    <property type="match status" value="1"/>
</dbReference>
<gene>
    <name evidence="2" type="ORF">AML91_11670</name>
    <name evidence="3" type="ORF">SAMN05216191_11757</name>
</gene>